<reference evidence="5 6" key="1">
    <citation type="submission" date="2024-02" db="EMBL/GenBank/DDBJ databases">
        <title>De novo assembly and annotation of 12 fungi associated with fruit tree decline syndrome in Ontario, Canada.</title>
        <authorList>
            <person name="Sulman M."/>
            <person name="Ellouze W."/>
            <person name="Ilyukhin E."/>
        </authorList>
    </citation>
    <scope>NUCLEOTIDE SEQUENCE [LARGE SCALE GENOMIC DNA]</scope>
    <source>
        <strain evidence="5 6">M1-105</strain>
    </source>
</reference>
<proteinExistence type="inferred from homology"/>
<dbReference type="InterPro" id="IPR027279">
    <property type="entry name" value="D_amino_pept/lipop_sf"/>
</dbReference>
<evidence type="ECO:0008006" key="7">
    <source>
        <dbReference type="Google" id="ProtNLM"/>
    </source>
</evidence>
<accession>A0ABR3SWX2</accession>
<dbReference type="SUPFAM" id="SSF50886">
    <property type="entry name" value="D-aminopeptidase, middle and C-terminal domains"/>
    <property type="match status" value="2"/>
</dbReference>
<dbReference type="InterPro" id="IPR012338">
    <property type="entry name" value="Beta-lactam/transpept-like"/>
</dbReference>
<dbReference type="PANTHER" id="PTHR46825">
    <property type="entry name" value="D-ALANYL-D-ALANINE-CARBOXYPEPTIDASE/ENDOPEPTIDASE AMPH"/>
    <property type="match status" value="1"/>
</dbReference>
<dbReference type="InterPro" id="IPR012856">
    <property type="entry name" value="DAP_B_dom"/>
</dbReference>
<dbReference type="Pfam" id="PF00144">
    <property type="entry name" value="Beta-lactamase"/>
    <property type="match status" value="1"/>
</dbReference>
<keyword evidence="1" id="KW-0645">Protease</keyword>
<comment type="caution">
    <text evidence="5">The sequence shown here is derived from an EMBL/GenBank/DDBJ whole genome shotgun (WGS) entry which is preliminary data.</text>
</comment>
<dbReference type="Pfam" id="PF07930">
    <property type="entry name" value="DAP_B"/>
    <property type="match status" value="1"/>
</dbReference>
<evidence type="ECO:0000259" key="3">
    <source>
        <dbReference type="Pfam" id="PF00144"/>
    </source>
</evidence>
<dbReference type="NCBIfam" id="NF009622">
    <property type="entry name" value="PRK13128.1"/>
    <property type="match status" value="1"/>
</dbReference>
<dbReference type="InterPro" id="IPR001466">
    <property type="entry name" value="Beta-lactam-related"/>
</dbReference>
<name>A0ABR3SWX2_9PEZI</name>
<evidence type="ECO:0000256" key="2">
    <source>
        <dbReference type="ARBA" id="ARBA00038215"/>
    </source>
</evidence>
<feature type="domain" description="D-aminopeptidase" evidence="4">
    <location>
        <begin position="353"/>
        <end position="532"/>
    </location>
</feature>
<dbReference type="EMBL" id="JAJVDC020000037">
    <property type="protein sequence ID" value="KAL1631830.1"/>
    <property type="molecule type" value="Genomic_DNA"/>
</dbReference>
<keyword evidence="1" id="KW-0031">Aminopeptidase</keyword>
<evidence type="ECO:0000256" key="1">
    <source>
        <dbReference type="ARBA" id="ARBA00022438"/>
    </source>
</evidence>
<organism evidence="5 6">
    <name type="scientific">Neofusicoccum ribis</name>
    <dbReference type="NCBI Taxonomy" id="45134"/>
    <lineage>
        <taxon>Eukaryota</taxon>
        <taxon>Fungi</taxon>
        <taxon>Dikarya</taxon>
        <taxon>Ascomycota</taxon>
        <taxon>Pezizomycotina</taxon>
        <taxon>Dothideomycetes</taxon>
        <taxon>Dothideomycetes incertae sedis</taxon>
        <taxon>Botryosphaeriales</taxon>
        <taxon>Botryosphaeriaceae</taxon>
        <taxon>Neofusicoccum</taxon>
    </lineage>
</organism>
<comment type="similarity">
    <text evidence="2">Belongs to the peptidase S12 family.</text>
</comment>
<feature type="domain" description="Beta-lactamase-related" evidence="3">
    <location>
        <begin position="9"/>
        <end position="336"/>
    </location>
</feature>
<dbReference type="Gene3D" id="2.40.128.50">
    <property type="match status" value="2"/>
</dbReference>
<protein>
    <recommendedName>
        <fullName evidence="7">D-aminopeptidase</fullName>
    </recommendedName>
</protein>
<evidence type="ECO:0000313" key="6">
    <source>
        <dbReference type="Proteomes" id="UP001521116"/>
    </source>
</evidence>
<dbReference type="Proteomes" id="UP001521116">
    <property type="component" value="Unassembled WGS sequence"/>
</dbReference>
<keyword evidence="6" id="KW-1185">Reference proteome</keyword>
<dbReference type="PANTHER" id="PTHR46825:SF9">
    <property type="entry name" value="BETA-LACTAMASE-RELATED DOMAIN-CONTAINING PROTEIN"/>
    <property type="match status" value="1"/>
</dbReference>
<evidence type="ECO:0000259" key="4">
    <source>
        <dbReference type="Pfam" id="PF07930"/>
    </source>
</evidence>
<dbReference type="SUPFAM" id="SSF56601">
    <property type="entry name" value="beta-lactamase/transpeptidase-like"/>
    <property type="match status" value="1"/>
</dbReference>
<sequence length="535" mass="58477">MSVTPQSVQRVLETIPDLYRGPGGAVAVLKDGELIGQHVWGYADVDQRIAMKSDTLVPICSITKQLVAAAMLDLERNPPPEIAAHGDIRTQLTDKIREMVRPELHGSGMTVEYLCDMQSGFRDYWALCTPLGSKPDTPFSIADDSRPILDRIKTLHFQPGMQFSYSNTNWHILGRAIEAISKKPLPDLVAERVFAPAGMKTASLVPDTAQQPGPCVGYEGDEQHGFVPATNRIEWSGDAGAIASLEDMISYERHFDQSWSGPQSWYRAAATPKAFGDGRPARYRYGLKHVELHGVATVGHGGALRGYRLHRRYVPSERLSAIVLFNHEASAEEAAAHILTKVLNLSSPEPQAVSPAREWFGVFLDRESQMAVTVSPGSSGKLLIAYPRHPESVALVGPKEALSRDLAATIDGDSLRIDRIEDNLKIDAQRLAPLDPALDGSFLAGDYHCKELDSVLHCSGHGRMLYATFDGHFGQGPAHLMRPLGGDVWAMADPRGMDAPAPGDWTVVLHRNEHGGIVGLTIGCWLARGLEFVRI</sequence>
<dbReference type="Gene3D" id="3.40.710.10">
    <property type="entry name" value="DD-peptidase/beta-lactamase superfamily"/>
    <property type="match status" value="1"/>
</dbReference>
<evidence type="ECO:0000313" key="5">
    <source>
        <dbReference type="EMBL" id="KAL1631830.1"/>
    </source>
</evidence>
<gene>
    <name evidence="5" type="ORF">SLS56_004192</name>
</gene>
<dbReference type="InterPro" id="IPR050491">
    <property type="entry name" value="AmpC-like"/>
</dbReference>
<keyword evidence="1" id="KW-0378">Hydrolase</keyword>